<dbReference type="AlphaFoldDB" id="A0A0A2MM62"/>
<dbReference type="InterPro" id="IPR000757">
    <property type="entry name" value="Beta-glucanase-like"/>
</dbReference>
<dbReference type="STRING" id="1121898.GCA_000422725_00232"/>
<organism evidence="3 4">
    <name type="scientific">Flavobacterium subsaxonicum WB 4.1-42 = DSM 21790</name>
    <dbReference type="NCBI Taxonomy" id="1121898"/>
    <lineage>
        <taxon>Bacteria</taxon>
        <taxon>Pseudomonadati</taxon>
        <taxon>Bacteroidota</taxon>
        <taxon>Flavobacteriia</taxon>
        <taxon>Flavobacteriales</taxon>
        <taxon>Flavobacteriaceae</taxon>
        <taxon>Flavobacterium</taxon>
    </lineage>
</organism>
<dbReference type="InterPro" id="IPR013320">
    <property type="entry name" value="ConA-like_dom_sf"/>
</dbReference>
<dbReference type="PANTHER" id="PTHR10963:SF55">
    <property type="entry name" value="GLYCOSIDE HYDROLASE FAMILY 16 PROTEIN"/>
    <property type="match status" value="1"/>
</dbReference>
<comment type="caution">
    <text evidence="3">The sequence shown here is derived from an EMBL/GenBank/DDBJ whole genome shotgun (WGS) entry which is preliminary data.</text>
</comment>
<dbReference type="GO" id="GO:0004553">
    <property type="term" value="F:hydrolase activity, hydrolyzing O-glycosyl compounds"/>
    <property type="evidence" value="ECO:0007669"/>
    <property type="project" value="InterPro"/>
</dbReference>
<dbReference type="CDD" id="cd08023">
    <property type="entry name" value="GH16_laminarinase_like"/>
    <property type="match status" value="1"/>
</dbReference>
<dbReference type="PROSITE" id="PS51762">
    <property type="entry name" value="GH16_2"/>
    <property type="match status" value="1"/>
</dbReference>
<feature type="domain" description="GH16" evidence="2">
    <location>
        <begin position="1"/>
        <end position="255"/>
    </location>
</feature>
<evidence type="ECO:0000256" key="1">
    <source>
        <dbReference type="ARBA" id="ARBA00006865"/>
    </source>
</evidence>
<accession>A0A0A2MM62</accession>
<evidence type="ECO:0000259" key="2">
    <source>
        <dbReference type="PROSITE" id="PS51762"/>
    </source>
</evidence>
<sequence>MKNLSVLLLLTGLVATAQVKKGKLIWEENFDGKALNEKVWNFELGNGCPNNCGFGNAEKQTYTNSNHKVEGGFLTITTKKEGDGYTSTRITTEGKKEFKYGYMEARLKLPVGKGIWPAFWMLGGNIDQVGWPLAGEIDIMEYVGREPHMAYATLHTTETHGEHANGEKTEFKNLEEGFHLYGVNWTKDKITFYVDDKEVHSFAPQDKSDPKVWPFNQPFYFILNCAVGGYFGGMEVDNGIFPQQYVIDYVKVFAN</sequence>
<protein>
    <submittedName>
        <fullName evidence="3">Laminarinase</fullName>
    </submittedName>
</protein>
<proteinExistence type="inferred from homology"/>
<dbReference type="EMBL" id="JRLY01000004">
    <property type="protein sequence ID" value="KGO93717.1"/>
    <property type="molecule type" value="Genomic_DNA"/>
</dbReference>
<dbReference type="RefSeq" id="WP_026991707.1">
    <property type="nucleotide sequence ID" value="NZ_JRLY01000004.1"/>
</dbReference>
<dbReference type="InterPro" id="IPR050546">
    <property type="entry name" value="Glycosyl_Hydrlase_16"/>
</dbReference>
<name>A0A0A2MM62_9FLAO</name>
<dbReference type="OrthoDB" id="9809583at2"/>
<dbReference type="eggNOG" id="COG2273">
    <property type="taxonomic scope" value="Bacteria"/>
</dbReference>
<dbReference type="PANTHER" id="PTHR10963">
    <property type="entry name" value="GLYCOSYL HYDROLASE-RELATED"/>
    <property type="match status" value="1"/>
</dbReference>
<dbReference type="Gene3D" id="2.60.120.200">
    <property type="match status" value="1"/>
</dbReference>
<keyword evidence="4" id="KW-1185">Reference proteome</keyword>
<dbReference type="SUPFAM" id="SSF49899">
    <property type="entry name" value="Concanavalin A-like lectins/glucanases"/>
    <property type="match status" value="1"/>
</dbReference>
<evidence type="ECO:0000313" key="3">
    <source>
        <dbReference type="EMBL" id="KGO93717.1"/>
    </source>
</evidence>
<dbReference type="Pfam" id="PF00722">
    <property type="entry name" value="Glyco_hydro_16"/>
    <property type="match status" value="1"/>
</dbReference>
<reference evidence="3 4" key="1">
    <citation type="submission" date="2013-09" db="EMBL/GenBank/DDBJ databases">
        <authorList>
            <person name="Zeng Z."/>
            <person name="Chen C."/>
        </authorList>
    </citation>
    <scope>NUCLEOTIDE SEQUENCE [LARGE SCALE GENOMIC DNA]</scope>
    <source>
        <strain evidence="3 4">WB 4.1-42</strain>
    </source>
</reference>
<gene>
    <name evidence="3" type="ORF">Q766_07100</name>
</gene>
<evidence type="ECO:0000313" key="4">
    <source>
        <dbReference type="Proteomes" id="UP000030111"/>
    </source>
</evidence>
<dbReference type="Proteomes" id="UP000030111">
    <property type="component" value="Unassembled WGS sequence"/>
</dbReference>
<dbReference type="GO" id="GO:0005975">
    <property type="term" value="P:carbohydrate metabolic process"/>
    <property type="evidence" value="ECO:0007669"/>
    <property type="project" value="InterPro"/>
</dbReference>
<comment type="similarity">
    <text evidence="1">Belongs to the glycosyl hydrolase 16 family.</text>
</comment>